<evidence type="ECO:0000313" key="3">
    <source>
        <dbReference type="EMBL" id="MBM6704607.1"/>
    </source>
</evidence>
<keyword evidence="4" id="KW-1185">Reference proteome</keyword>
<dbReference type="InterPro" id="IPR029069">
    <property type="entry name" value="HotDog_dom_sf"/>
</dbReference>
<comment type="similarity">
    <text evidence="1">Belongs to the 4-hydroxybenzoyl-CoA thioesterase family.</text>
</comment>
<dbReference type="CDD" id="cd00586">
    <property type="entry name" value="4HBT"/>
    <property type="match status" value="1"/>
</dbReference>
<reference evidence="3 4" key="1">
    <citation type="journal article" date="2021" name="Sci. Rep.">
        <title>The distribution of antibiotic resistance genes in chicken gut microbiota commensals.</title>
        <authorList>
            <person name="Juricova H."/>
            <person name="Matiasovicova J."/>
            <person name="Kubasova T."/>
            <person name="Cejkova D."/>
            <person name="Rychlik I."/>
        </authorList>
    </citation>
    <scope>NUCLEOTIDE SEQUENCE [LARGE SCALE GENOMIC DNA]</scope>
    <source>
        <strain evidence="3 4">An829</strain>
    </source>
</reference>
<protein>
    <submittedName>
        <fullName evidence="3">Acyl-CoA thioesterase</fullName>
    </submittedName>
</protein>
<organism evidence="3 4">
    <name type="scientific">Sutterella massiliensis</name>
    <dbReference type="NCBI Taxonomy" id="1816689"/>
    <lineage>
        <taxon>Bacteria</taxon>
        <taxon>Pseudomonadati</taxon>
        <taxon>Pseudomonadota</taxon>
        <taxon>Betaproteobacteria</taxon>
        <taxon>Burkholderiales</taxon>
        <taxon>Sutterellaceae</taxon>
        <taxon>Sutterella</taxon>
    </lineage>
</organism>
<dbReference type="SUPFAM" id="SSF54637">
    <property type="entry name" value="Thioesterase/thiol ester dehydrase-isomerase"/>
    <property type="match status" value="1"/>
</dbReference>
<dbReference type="PANTHER" id="PTHR31793">
    <property type="entry name" value="4-HYDROXYBENZOYL-COA THIOESTERASE FAMILY MEMBER"/>
    <property type="match status" value="1"/>
</dbReference>
<accession>A0ABS2DTZ7</accession>
<gene>
    <name evidence="3" type="ORF">H6A60_08940</name>
</gene>
<evidence type="ECO:0000256" key="2">
    <source>
        <dbReference type="ARBA" id="ARBA00022801"/>
    </source>
</evidence>
<comment type="caution">
    <text evidence="3">The sequence shown here is derived from an EMBL/GenBank/DDBJ whole genome shotgun (WGS) entry which is preliminary data.</text>
</comment>
<dbReference type="Gene3D" id="3.10.129.10">
    <property type="entry name" value="Hotdog Thioesterase"/>
    <property type="match status" value="1"/>
</dbReference>
<evidence type="ECO:0000313" key="4">
    <source>
        <dbReference type="Proteomes" id="UP000715095"/>
    </source>
</evidence>
<sequence length="160" mass="18605">MTERIYRETFVVGPESIDVLGHVNNCKYLKWMEHAAMHHAASIGWGFAALRSMGRTWVAREHWVEYLRPSFEGERLEMFSWIQGWRAAASLRRYAIRRADELIFVGATEWVFVDYEKRRPALFADEQIAVLEKYAVSPEDPVLESLGIARSVRYLPSRGL</sequence>
<dbReference type="Pfam" id="PF13279">
    <property type="entry name" value="4HBT_2"/>
    <property type="match status" value="1"/>
</dbReference>
<evidence type="ECO:0000256" key="1">
    <source>
        <dbReference type="ARBA" id="ARBA00005953"/>
    </source>
</evidence>
<dbReference type="RefSeq" id="WP_205103681.1">
    <property type="nucleotide sequence ID" value="NZ_JACJJC010000014.1"/>
</dbReference>
<proteinExistence type="inferred from homology"/>
<dbReference type="Proteomes" id="UP000715095">
    <property type="component" value="Unassembled WGS sequence"/>
</dbReference>
<keyword evidence="2" id="KW-0378">Hydrolase</keyword>
<dbReference type="PANTHER" id="PTHR31793:SF27">
    <property type="entry name" value="NOVEL THIOESTERASE SUPERFAMILY DOMAIN AND SAPOSIN A-TYPE DOMAIN CONTAINING PROTEIN (0610012H03RIK)"/>
    <property type="match status" value="1"/>
</dbReference>
<name>A0ABS2DTZ7_9BURK</name>
<dbReference type="InterPro" id="IPR050563">
    <property type="entry name" value="4-hydroxybenzoyl-CoA_TE"/>
</dbReference>
<dbReference type="EMBL" id="JACJJC010000014">
    <property type="protein sequence ID" value="MBM6704607.1"/>
    <property type="molecule type" value="Genomic_DNA"/>
</dbReference>